<name>A0A1G2R2D3_9BACT</name>
<dbReference type="EMBL" id="MHTT01000003">
    <property type="protein sequence ID" value="OHA66402.1"/>
    <property type="molecule type" value="Genomic_DNA"/>
</dbReference>
<organism evidence="3 4">
    <name type="scientific">Candidatus Wildermuthbacteria bacterium RIFCSPHIGHO2_01_FULL_49_22b</name>
    <dbReference type="NCBI Taxonomy" id="1802448"/>
    <lineage>
        <taxon>Bacteria</taxon>
        <taxon>Candidatus Wildermuthiibacteriota</taxon>
    </lineage>
</organism>
<evidence type="ECO:0000313" key="4">
    <source>
        <dbReference type="Proteomes" id="UP000178065"/>
    </source>
</evidence>
<protein>
    <submittedName>
        <fullName evidence="3">Uncharacterized protein</fullName>
    </submittedName>
</protein>
<comment type="caution">
    <text evidence="3">The sequence shown here is derived from an EMBL/GenBank/DDBJ whole genome shotgun (WGS) entry which is preliminary data.</text>
</comment>
<evidence type="ECO:0000256" key="2">
    <source>
        <dbReference type="SAM" id="MobiDB-lite"/>
    </source>
</evidence>
<evidence type="ECO:0000256" key="1">
    <source>
        <dbReference type="SAM" id="Coils"/>
    </source>
</evidence>
<proteinExistence type="predicted"/>
<feature type="coiled-coil region" evidence="1">
    <location>
        <begin position="97"/>
        <end position="124"/>
    </location>
</feature>
<gene>
    <name evidence="3" type="ORF">A2672_01205</name>
</gene>
<feature type="region of interest" description="Disordered" evidence="2">
    <location>
        <begin position="63"/>
        <end position="92"/>
    </location>
</feature>
<reference evidence="3 4" key="1">
    <citation type="journal article" date="2016" name="Nat. Commun.">
        <title>Thousands of microbial genomes shed light on interconnected biogeochemical processes in an aquifer system.</title>
        <authorList>
            <person name="Anantharaman K."/>
            <person name="Brown C.T."/>
            <person name="Hug L.A."/>
            <person name="Sharon I."/>
            <person name="Castelle C.J."/>
            <person name="Probst A.J."/>
            <person name="Thomas B.C."/>
            <person name="Singh A."/>
            <person name="Wilkins M.J."/>
            <person name="Karaoz U."/>
            <person name="Brodie E.L."/>
            <person name="Williams K.H."/>
            <person name="Hubbard S.S."/>
            <person name="Banfield J.F."/>
        </authorList>
    </citation>
    <scope>NUCLEOTIDE SEQUENCE [LARGE SCALE GENOMIC DNA]</scope>
</reference>
<dbReference type="Proteomes" id="UP000178065">
    <property type="component" value="Unassembled WGS sequence"/>
</dbReference>
<sequence>MEQEFITIGEAARLLKQADSVVMRLIKEALQAGVEKEKIMKAEMRQGRMMYLVSKTFLIKEASKEKEAPQEEQAAPSLEKEKEFIPPSEGSMEERMIETLQKIIDTKDQQIEDLSGKIDQLIERDHETNILLKGMQDRLFLLERENPQDIPEAGRKKKS</sequence>
<accession>A0A1G2R2D3</accession>
<evidence type="ECO:0000313" key="3">
    <source>
        <dbReference type="EMBL" id="OHA66402.1"/>
    </source>
</evidence>
<keyword evidence="1" id="KW-0175">Coiled coil</keyword>
<dbReference type="AlphaFoldDB" id="A0A1G2R2D3"/>